<dbReference type="InterPro" id="IPR018303">
    <property type="entry name" value="ATPase_P-typ_P_site"/>
</dbReference>
<accession>A0A1M4UXD1</accession>
<dbReference type="SUPFAM" id="SSF56784">
    <property type="entry name" value="HAD-like"/>
    <property type="match status" value="1"/>
</dbReference>
<evidence type="ECO:0000256" key="2">
    <source>
        <dbReference type="ARBA" id="ARBA00006024"/>
    </source>
</evidence>
<proteinExistence type="inferred from homology"/>
<evidence type="ECO:0000256" key="3">
    <source>
        <dbReference type="ARBA" id="ARBA00022448"/>
    </source>
</evidence>
<feature type="transmembrane region" description="Helical" evidence="18">
    <location>
        <begin position="175"/>
        <end position="194"/>
    </location>
</feature>
<evidence type="ECO:0000256" key="8">
    <source>
        <dbReference type="ARBA" id="ARBA00022796"/>
    </source>
</evidence>
<dbReference type="OrthoDB" id="1521937at2"/>
<feature type="transmembrane region" description="Helical" evidence="18">
    <location>
        <begin position="267"/>
        <end position="287"/>
    </location>
</feature>
<dbReference type="Pfam" id="PF00122">
    <property type="entry name" value="E1-E2_ATPase"/>
    <property type="match status" value="1"/>
</dbReference>
<dbReference type="GO" id="GO:0055070">
    <property type="term" value="P:copper ion homeostasis"/>
    <property type="evidence" value="ECO:0007669"/>
    <property type="project" value="TreeGrafter"/>
</dbReference>
<dbReference type="SFLD" id="SFLDF00027">
    <property type="entry name" value="p-type_atpase"/>
    <property type="match status" value="1"/>
</dbReference>
<dbReference type="Gene3D" id="3.30.70.100">
    <property type="match status" value="2"/>
</dbReference>
<dbReference type="GO" id="GO:0016887">
    <property type="term" value="F:ATP hydrolysis activity"/>
    <property type="evidence" value="ECO:0007669"/>
    <property type="project" value="InterPro"/>
</dbReference>
<dbReference type="InterPro" id="IPR001757">
    <property type="entry name" value="P_typ_ATPase"/>
</dbReference>
<keyword evidence="10" id="KW-0460">Magnesium</keyword>
<evidence type="ECO:0000256" key="9">
    <source>
        <dbReference type="ARBA" id="ARBA00022840"/>
    </source>
</evidence>
<dbReference type="SUPFAM" id="SSF55008">
    <property type="entry name" value="HMA, heavy metal-associated domain"/>
    <property type="match status" value="2"/>
</dbReference>
<evidence type="ECO:0000256" key="13">
    <source>
        <dbReference type="ARBA" id="ARBA00023008"/>
    </source>
</evidence>
<dbReference type="InterPro" id="IPR027256">
    <property type="entry name" value="P-typ_ATPase_IB"/>
</dbReference>
<dbReference type="InterPro" id="IPR023214">
    <property type="entry name" value="HAD_sf"/>
</dbReference>
<keyword evidence="18" id="KW-1003">Cell membrane</keyword>
<dbReference type="RefSeq" id="WP_073059277.1">
    <property type="nucleotide sequence ID" value="NZ_FQUS01000002.1"/>
</dbReference>
<dbReference type="InterPro" id="IPR006121">
    <property type="entry name" value="HMA_dom"/>
</dbReference>
<dbReference type="InterPro" id="IPR036412">
    <property type="entry name" value="HAD-like_sf"/>
</dbReference>
<keyword evidence="11" id="KW-1278">Translocase</keyword>
<dbReference type="NCBIfam" id="TIGR01525">
    <property type="entry name" value="ATPase-IB_hvy"/>
    <property type="match status" value="1"/>
</dbReference>
<dbReference type="SUPFAM" id="SSF81665">
    <property type="entry name" value="Calcium ATPase, transmembrane domain M"/>
    <property type="match status" value="1"/>
</dbReference>
<keyword evidence="9 18" id="KW-0067">ATP-binding</keyword>
<dbReference type="InterPro" id="IPR044492">
    <property type="entry name" value="P_typ_ATPase_HD_dom"/>
</dbReference>
<dbReference type="STRING" id="1194090.SAMN05443144_102148"/>
<evidence type="ECO:0000256" key="5">
    <source>
        <dbReference type="ARBA" id="ARBA00022723"/>
    </source>
</evidence>
<dbReference type="PRINTS" id="PR00942">
    <property type="entry name" value="CUATPASEI"/>
</dbReference>
<dbReference type="InterPro" id="IPR008250">
    <property type="entry name" value="ATPase_P-typ_transduc_dom_A_sf"/>
</dbReference>
<keyword evidence="5 18" id="KW-0479">Metal-binding</keyword>
<evidence type="ECO:0000256" key="1">
    <source>
        <dbReference type="ARBA" id="ARBA00004127"/>
    </source>
</evidence>
<comment type="similarity">
    <text evidence="2 18">Belongs to the cation transport ATPase (P-type) (TC 3.A.3) family. Type IB subfamily.</text>
</comment>
<dbReference type="PROSITE" id="PS00154">
    <property type="entry name" value="ATPASE_E1_E2"/>
    <property type="match status" value="1"/>
</dbReference>
<dbReference type="NCBIfam" id="TIGR01494">
    <property type="entry name" value="ATPase_P-type"/>
    <property type="match status" value="2"/>
</dbReference>
<dbReference type="PANTHER" id="PTHR43520">
    <property type="entry name" value="ATP7, ISOFORM B"/>
    <property type="match status" value="1"/>
</dbReference>
<keyword evidence="14" id="KW-0406">Ion transport</keyword>
<keyword evidence="4 18" id="KW-0812">Transmembrane</keyword>
<comment type="subcellular location">
    <subcellularLocation>
        <location evidence="18">Cell membrane</location>
    </subcellularLocation>
    <subcellularLocation>
        <location evidence="1">Endomembrane system</location>
        <topology evidence="1">Multi-pass membrane protein</topology>
    </subcellularLocation>
</comment>
<evidence type="ECO:0000256" key="14">
    <source>
        <dbReference type="ARBA" id="ARBA00023065"/>
    </source>
</evidence>
<feature type="domain" description="HMA" evidence="20">
    <location>
        <begin position="9"/>
        <end position="75"/>
    </location>
</feature>
<feature type="transmembrane region" description="Helical" evidence="18">
    <location>
        <begin position="470"/>
        <end position="491"/>
    </location>
</feature>
<dbReference type="GO" id="GO:0043682">
    <property type="term" value="F:P-type divalent copper transporter activity"/>
    <property type="evidence" value="ECO:0007669"/>
    <property type="project" value="UniProtKB-EC"/>
</dbReference>
<dbReference type="GO" id="GO:0005507">
    <property type="term" value="F:copper ion binding"/>
    <property type="evidence" value="ECO:0007669"/>
    <property type="project" value="InterPro"/>
</dbReference>
<keyword evidence="3" id="KW-0813">Transport</keyword>
<dbReference type="AlphaFoldDB" id="A0A1M4UXD1"/>
<dbReference type="Pfam" id="PF00403">
    <property type="entry name" value="HMA"/>
    <property type="match status" value="2"/>
</dbReference>
<dbReference type="GO" id="GO:0005524">
    <property type="term" value="F:ATP binding"/>
    <property type="evidence" value="ECO:0007669"/>
    <property type="project" value="UniProtKB-UniRule"/>
</dbReference>
<dbReference type="EMBL" id="FQUS01000002">
    <property type="protein sequence ID" value="SHE61384.1"/>
    <property type="molecule type" value="Genomic_DNA"/>
</dbReference>
<dbReference type="Pfam" id="PF00702">
    <property type="entry name" value="Hydrolase"/>
    <property type="match status" value="1"/>
</dbReference>
<evidence type="ECO:0000256" key="4">
    <source>
        <dbReference type="ARBA" id="ARBA00022692"/>
    </source>
</evidence>
<dbReference type="EC" id="7.2.2.9" evidence="16"/>
<dbReference type="GO" id="GO:0005886">
    <property type="term" value="C:plasma membrane"/>
    <property type="evidence" value="ECO:0007669"/>
    <property type="project" value="UniProtKB-SubCell"/>
</dbReference>
<evidence type="ECO:0000313" key="21">
    <source>
        <dbReference type="EMBL" id="SHE61384.1"/>
    </source>
</evidence>
<organism evidence="21 22">
    <name type="scientific">Fodinibius roseus</name>
    <dbReference type="NCBI Taxonomy" id="1194090"/>
    <lineage>
        <taxon>Bacteria</taxon>
        <taxon>Pseudomonadati</taxon>
        <taxon>Balneolota</taxon>
        <taxon>Balneolia</taxon>
        <taxon>Balneolales</taxon>
        <taxon>Balneolaceae</taxon>
        <taxon>Fodinibius</taxon>
    </lineage>
</organism>
<evidence type="ECO:0000256" key="7">
    <source>
        <dbReference type="ARBA" id="ARBA00022741"/>
    </source>
</evidence>
<dbReference type="InterPro" id="IPR006122">
    <property type="entry name" value="HMA_Cu_ion-bd"/>
</dbReference>
<dbReference type="InterPro" id="IPR017969">
    <property type="entry name" value="Heavy-metal-associated_CS"/>
</dbReference>
<evidence type="ECO:0000256" key="10">
    <source>
        <dbReference type="ARBA" id="ARBA00022842"/>
    </source>
</evidence>
<keyword evidence="12 18" id="KW-1133">Transmembrane helix</keyword>
<dbReference type="InterPro" id="IPR036163">
    <property type="entry name" value="HMA_dom_sf"/>
</dbReference>
<dbReference type="FunFam" id="2.70.150.10:FF:000002">
    <property type="entry name" value="Copper-transporting ATPase 1, putative"/>
    <property type="match status" value="1"/>
</dbReference>
<keyword evidence="15 18" id="KW-0472">Membrane</keyword>
<dbReference type="Gene3D" id="3.40.1110.10">
    <property type="entry name" value="Calcium-transporting ATPase, cytoplasmic domain N"/>
    <property type="match status" value="1"/>
</dbReference>
<keyword evidence="6" id="KW-0677">Repeat</keyword>
<keyword evidence="7 18" id="KW-0547">Nucleotide-binding</keyword>
<feature type="domain" description="HMA" evidence="20">
    <location>
        <begin position="80"/>
        <end position="145"/>
    </location>
</feature>
<evidence type="ECO:0000256" key="6">
    <source>
        <dbReference type="ARBA" id="ARBA00022737"/>
    </source>
</evidence>
<evidence type="ECO:0000256" key="18">
    <source>
        <dbReference type="RuleBase" id="RU362081"/>
    </source>
</evidence>
<dbReference type="SUPFAM" id="SSF81653">
    <property type="entry name" value="Calcium ATPase, transduction domain A"/>
    <property type="match status" value="1"/>
</dbReference>
<feature type="compositionally biased region" description="Basic and acidic residues" evidence="19">
    <location>
        <begin position="338"/>
        <end position="353"/>
    </location>
</feature>
<dbReference type="PROSITE" id="PS50846">
    <property type="entry name" value="HMA_2"/>
    <property type="match status" value="2"/>
</dbReference>
<dbReference type="SFLD" id="SFLDS00003">
    <property type="entry name" value="Haloacid_Dehalogenase"/>
    <property type="match status" value="1"/>
</dbReference>
<comment type="catalytic activity">
    <reaction evidence="17">
        <text>Cu(2+)(in) + ATP + H2O = Cu(2+)(out) + ADP + phosphate + H(+)</text>
        <dbReference type="Rhea" id="RHEA:10376"/>
        <dbReference type="ChEBI" id="CHEBI:15377"/>
        <dbReference type="ChEBI" id="CHEBI:15378"/>
        <dbReference type="ChEBI" id="CHEBI:29036"/>
        <dbReference type="ChEBI" id="CHEBI:30616"/>
        <dbReference type="ChEBI" id="CHEBI:43474"/>
        <dbReference type="ChEBI" id="CHEBI:456216"/>
        <dbReference type="EC" id="7.2.2.9"/>
    </reaction>
</comment>
<feature type="transmembrane region" description="Helical" evidence="18">
    <location>
        <begin position="206"/>
        <end position="228"/>
    </location>
</feature>
<dbReference type="PRINTS" id="PR00119">
    <property type="entry name" value="CATATPASE"/>
</dbReference>
<keyword evidence="8" id="KW-0187">Copper transport</keyword>
<dbReference type="InterPro" id="IPR023299">
    <property type="entry name" value="ATPase_P-typ_cyto_dom_N"/>
</dbReference>
<sequence length="839" mass="89783">MDQQTTQLRKKALKIEGMHCASCVSAVEKSLRNKKGVEEASVNLATESASVAYDEQQVTEEELVEAVEAAGYTIANEQVQSRTLKIEGMHCASCVNSVRKMLEKLDGVREASVNLAAETATVRYSGDLSLDDFGEAVEQAGYSLLREESESGQSQGEARQQREQEKMSKARSNMWWSWALTIPIMLWMIPEMIWDYAFLGEVGFEVGLIALSAAVIFVPGWETVLSAWKSAKNRTPNMDVLIAMGGLAALSTGIVALLHQFGVAPPFHSFAGIAGMIMAFHLTGRYIETKAKGRASDAIRKLLTLEAKEATIERDGEEIKIPVRELRAGDLMVVRPGEKIPTDGEVTDGRSSVDESIATGESMPVEKEPGDEVIGATLNKNGMLKVRATRVGEDTFLSQVIRMVEEAQGSKVPIQEFADRITAVFVPVVLGVAVATLGLWTLFPGFFGGIAVWASGFLPWINPGMGNVALAFYAAIAVLVIACPCALGLATPTALMVGSGMGAENGVLIRNGEAIQIMKDVDTIVLDKTGTITEGKPGVTDVIGLNGTSEEEMVRLAASAESGSEHPLGQAIVSYAGDRNIPLDTLKNFEAVTGKGIEAVIEAAGAEVKSVLVGTRDLLRESDVVLDSETEEQLNRLEKQAKTAVLVAVDGKTAGIIAVADPVKEDSRKAISLLREFGLTPVMMTGDNERTARAVAAEVGIDEVIAGVLPDQKSGEIERLQQRGKIVAMVGDGINDAPALTRAHVGIAIGTGTDVAIESGDIVLVKGDLSAVVKSVKLSRATFTKIKQNLFWAFFYNVVMIPLAIFGMLHPLLAEAAMAFSSVNVIANSRRLNRKNIQL</sequence>
<feature type="transmembrane region" description="Helical" evidence="18">
    <location>
        <begin position="424"/>
        <end position="450"/>
    </location>
</feature>
<gene>
    <name evidence="21" type="ORF">SAMN05443144_102148</name>
</gene>
<keyword evidence="22" id="KW-1185">Reference proteome</keyword>
<keyword evidence="13" id="KW-0186">Copper</keyword>
<feature type="transmembrane region" description="Helical" evidence="18">
    <location>
        <begin position="790"/>
        <end position="813"/>
    </location>
</feature>
<dbReference type="CDD" id="cd02094">
    <property type="entry name" value="P-type_ATPase_Cu-like"/>
    <property type="match status" value="1"/>
</dbReference>
<evidence type="ECO:0000259" key="20">
    <source>
        <dbReference type="PROSITE" id="PS50846"/>
    </source>
</evidence>
<protein>
    <recommendedName>
        <fullName evidence="16">P-type Cu(2+) transporter</fullName>
        <ecNumber evidence="16">7.2.2.9</ecNumber>
    </recommendedName>
</protein>
<evidence type="ECO:0000256" key="16">
    <source>
        <dbReference type="ARBA" id="ARBA00038904"/>
    </source>
</evidence>
<dbReference type="Gene3D" id="2.70.150.10">
    <property type="entry name" value="Calcium-transporting ATPase, cytoplasmic transduction domain A"/>
    <property type="match status" value="1"/>
</dbReference>
<dbReference type="CDD" id="cd00371">
    <property type="entry name" value="HMA"/>
    <property type="match status" value="2"/>
</dbReference>
<dbReference type="FunFam" id="3.30.70.100:FF:000005">
    <property type="entry name" value="Copper-exporting P-type ATPase A"/>
    <property type="match status" value="2"/>
</dbReference>
<dbReference type="Gene3D" id="3.40.50.1000">
    <property type="entry name" value="HAD superfamily/HAD-like"/>
    <property type="match status" value="1"/>
</dbReference>
<dbReference type="GO" id="GO:0012505">
    <property type="term" value="C:endomembrane system"/>
    <property type="evidence" value="ECO:0007669"/>
    <property type="project" value="UniProtKB-SubCell"/>
</dbReference>
<evidence type="ECO:0000256" key="11">
    <source>
        <dbReference type="ARBA" id="ARBA00022967"/>
    </source>
</evidence>
<feature type="region of interest" description="Disordered" evidence="19">
    <location>
        <begin position="338"/>
        <end position="366"/>
    </location>
</feature>
<dbReference type="NCBIfam" id="TIGR00003">
    <property type="entry name" value="copper ion binding protein"/>
    <property type="match status" value="2"/>
</dbReference>
<evidence type="ECO:0000256" key="19">
    <source>
        <dbReference type="SAM" id="MobiDB-lite"/>
    </source>
</evidence>
<name>A0A1M4UXD1_9BACT</name>
<dbReference type="InterPro" id="IPR059000">
    <property type="entry name" value="ATPase_P-type_domA"/>
</dbReference>
<evidence type="ECO:0000313" key="22">
    <source>
        <dbReference type="Proteomes" id="UP000184041"/>
    </source>
</evidence>
<dbReference type="Proteomes" id="UP000184041">
    <property type="component" value="Unassembled WGS sequence"/>
</dbReference>
<dbReference type="InterPro" id="IPR023298">
    <property type="entry name" value="ATPase_P-typ_TM_dom_sf"/>
</dbReference>
<evidence type="ECO:0000256" key="12">
    <source>
        <dbReference type="ARBA" id="ARBA00022989"/>
    </source>
</evidence>
<dbReference type="PANTHER" id="PTHR43520:SF8">
    <property type="entry name" value="P-TYPE CU(+) TRANSPORTER"/>
    <property type="match status" value="1"/>
</dbReference>
<feature type="transmembrane region" description="Helical" evidence="18">
    <location>
        <begin position="240"/>
        <end position="261"/>
    </location>
</feature>
<evidence type="ECO:0000256" key="15">
    <source>
        <dbReference type="ARBA" id="ARBA00023136"/>
    </source>
</evidence>
<dbReference type="SFLD" id="SFLDG00002">
    <property type="entry name" value="C1.7:_P-type_atpase_like"/>
    <property type="match status" value="1"/>
</dbReference>
<dbReference type="PROSITE" id="PS01047">
    <property type="entry name" value="HMA_1"/>
    <property type="match status" value="2"/>
</dbReference>
<evidence type="ECO:0000256" key="17">
    <source>
        <dbReference type="ARBA" id="ARBA00047424"/>
    </source>
</evidence>
<reference evidence="21 22" key="1">
    <citation type="submission" date="2016-11" db="EMBL/GenBank/DDBJ databases">
        <authorList>
            <person name="Jaros S."/>
            <person name="Januszkiewicz K."/>
            <person name="Wedrychowicz H."/>
        </authorList>
    </citation>
    <scope>NUCLEOTIDE SEQUENCE [LARGE SCALE GENOMIC DNA]</scope>
    <source>
        <strain evidence="21 22">DSM 21986</strain>
    </source>
</reference>